<evidence type="ECO:0000313" key="2">
    <source>
        <dbReference type="EMBL" id="KAG5661244.1"/>
    </source>
</evidence>
<name>A0A9P7KTI8_9HYPO</name>
<dbReference type="AlphaFoldDB" id="A0A9P7KTI8"/>
<evidence type="ECO:0000256" key="1">
    <source>
        <dbReference type="SAM" id="MobiDB-lite"/>
    </source>
</evidence>
<dbReference type="Proteomes" id="UP000782241">
    <property type="component" value="Unassembled WGS sequence"/>
</dbReference>
<gene>
    <name evidence="2" type="ORF">KAF25_005366</name>
</gene>
<accession>A0A9P7KTI8</accession>
<feature type="region of interest" description="Disordered" evidence="1">
    <location>
        <begin position="1"/>
        <end position="22"/>
    </location>
</feature>
<protein>
    <submittedName>
        <fullName evidence="2">Uncharacterized protein</fullName>
    </submittedName>
</protein>
<evidence type="ECO:0000313" key="3">
    <source>
        <dbReference type="Proteomes" id="UP000782241"/>
    </source>
</evidence>
<keyword evidence="3" id="KW-1185">Reference proteome</keyword>
<proteinExistence type="predicted"/>
<sequence length="192" mass="21826">MPCPGDRRRQRRPEDDYPPSPPLPSWPAAYIHLISAPPLLPPPVNLLDPSKLARVPARVPVRSPVPLGPAPTSAAAPMATSIAFAVGELAHQDVSRAMQDAARKYHRRSRILEDKYRQRPSPGEYERMAHTLNQMKFIPPLDSGNTKANLYYIRRKFERYSLEVRKQQWQTAIRPGLCDKGFIQAFPHWICC</sequence>
<dbReference type="EMBL" id="JAGPUO010000007">
    <property type="protein sequence ID" value="KAG5661244.1"/>
    <property type="molecule type" value="Genomic_DNA"/>
</dbReference>
<comment type="caution">
    <text evidence="2">The sequence shown here is derived from an EMBL/GenBank/DDBJ whole genome shotgun (WGS) entry which is preliminary data.</text>
</comment>
<reference evidence="2" key="1">
    <citation type="submission" date="2021-04" db="EMBL/GenBank/DDBJ databases">
        <title>Draft genome of Fusarium avenaceum strain F156N33, isolated from an atmospheric sample in Virginia.</title>
        <authorList>
            <person name="Yang S."/>
            <person name="Vinatzer B.A."/>
            <person name="Coleman J."/>
        </authorList>
    </citation>
    <scope>NUCLEOTIDE SEQUENCE</scope>
    <source>
        <strain evidence="2">F156N33</strain>
    </source>
</reference>
<organism evidence="2 3">
    <name type="scientific">Fusarium avenaceum</name>
    <dbReference type="NCBI Taxonomy" id="40199"/>
    <lineage>
        <taxon>Eukaryota</taxon>
        <taxon>Fungi</taxon>
        <taxon>Dikarya</taxon>
        <taxon>Ascomycota</taxon>
        <taxon>Pezizomycotina</taxon>
        <taxon>Sordariomycetes</taxon>
        <taxon>Hypocreomycetidae</taxon>
        <taxon>Hypocreales</taxon>
        <taxon>Nectriaceae</taxon>
        <taxon>Fusarium</taxon>
        <taxon>Fusarium tricinctum species complex</taxon>
    </lineage>
</organism>